<dbReference type="InterPro" id="IPR013094">
    <property type="entry name" value="AB_hydrolase_3"/>
</dbReference>
<evidence type="ECO:0000313" key="4">
    <source>
        <dbReference type="Proteomes" id="UP000823989"/>
    </source>
</evidence>
<protein>
    <submittedName>
        <fullName evidence="3">Alpha/beta hydrolase</fullName>
    </submittedName>
</protein>
<feature type="domain" description="Alpha/beta hydrolase fold-3" evidence="2">
    <location>
        <begin position="105"/>
        <end position="304"/>
    </location>
</feature>
<reference evidence="3" key="2">
    <citation type="submission" date="2021-04" db="EMBL/GenBank/DDBJ databases">
        <authorList>
            <person name="Gilroy R."/>
        </authorList>
    </citation>
    <scope>NUCLEOTIDE SEQUENCE</scope>
    <source>
        <strain evidence="3">ChiHjej13B12-752</strain>
    </source>
</reference>
<proteinExistence type="predicted"/>
<dbReference type="GO" id="GO:0016787">
    <property type="term" value="F:hydrolase activity"/>
    <property type="evidence" value="ECO:0007669"/>
    <property type="project" value="UniProtKB-KW"/>
</dbReference>
<organism evidence="3 4">
    <name type="scientific">Candidatus Salinicoccus stercoripullorum</name>
    <dbReference type="NCBI Taxonomy" id="2838756"/>
    <lineage>
        <taxon>Bacteria</taxon>
        <taxon>Bacillati</taxon>
        <taxon>Bacillota</taxon>
        <taxon>Bacilli</taxon>
        <taxon>Bacillales</taxon>
        <taxon>Staphylococcaceae</taxon>
        <taxon>Salinicoccus</taxon>
    </lineage>
</organism>
<dbReference type="AlphaFoldDB" id="A0A9D1QFA1"/>
<evidence type="ECO:0000259" key="2">
    <source>
        <dbReference type="Pfam" id="PF07859"/>
    </source>
</evidence>
<reference evidence="3" key="1">
    <citation type="journal article" date="2021" name="PeerJ">
        <title>Extensive microbial diversity within the chicken gut microbiome revealed by metagenomics and culture.</title>
        <authorList>
            <person name="Gilroy R."/>
            <person name="Ravi A."/>
            <person name="Getino M."/>
            <person name="Pursley I."/>
            <person name="Horton D.L."/>
            <person name="Alikhan N.F."/>
            <person name="Baker D."/>
            <person name="Gharbi K."/>
            <person name="Hall N."/>
            <person name="Watson M."/>
            <person name="Adriaenssens E.M."/>
            <person name="Foster-Nyarko E."/>
            <person name="Jarju S."/>
            <person name="Secka A."/>
            <person name="Antonio M."/>
            <person name="Oren A."/>
            <person name="Chaudhuri R.R."/>
            <person name="La Ragione R."/>
            <person name="Hildebrand F."/>
            <person name="Pallen M.J."/>
        </authorList>
    </citation>
    <scope>NUCLEOTIDE SEQUENCE</scope>
    <source>
        <strain evidence="3">ChiHjej13B12-752</strain>
    </source>
</reference>
<dbReference type="Proteomes" id="UP000823989">
    <property type="component" value="Unassembled WGS sequence"/>
</dbReference>
<dbReference type="PANTHER" id="PTHR48081">
    <property type="entry name" value="AB HYDROLASE SUPERFAMILY PROTEIN C4A8.06C"/>
    <property type="match status" value="1"/>
</dbReference>
<dbReference type="PANTHER" id="PTHR48081:SF8">
    <property type="entry name" value="ALPHA_BETA HYDROLASE FOLD-3 DOMAIN-CONTAINING PROTEIN-RELATED"/>
    <property type="match status" value="1"/>
</dbReference>
<dbReference type="InterPro" id="IPR029058">
    <property type="entry name" value="AB_hydrolase_fold"/>
</dbReference>
<dbReference type="Gene3D" id="3.40.50.1820">
    <property type="entry name" value="alpha/beta hydrolase"/>
    <property type="match status" value="1"/>
</dbReference>
<evidence type="ECO:0000313" key="3">
    <source>
        <dbReference type="EMBL" id="HIW12008.1"/>
    </source>
</evidence>
<name>A0A9D1QFA1_9STAP</name>
<sequence length="323" mass="36756">MRSLSKAGVWGMFVAGAASLIFSLHTVHIQKRSIGSRLAEAAVGLAHMWPDKIDDNYIRKMKRKNGREYIIPAGIIVDSDLESWFIDGMKVYRMSPENEGRKKCVLYLHGGGYINQPSLFHWWFLDRLVQETGTEFFVPIYPKAPGYSYRAAYSRMMKVYDGLVHKGYREISLMGDSAGGGLAFGFAQMLRNENMQQPKEIILLSPWLDISLGHKDIRKYEKKDPMLNVDNLRKIGRMWAGGSPPGSYQLSPMYGSFEGLGRISIFIGTREICFPDAAKLSHILNSEGIEHNYFEYNWMNHNFPLYPIKEGAASRAQIAELIR</sequence>
<accession>A0A9D1QFA1</accession>
<dbReference type="EMBL" id="DXHR01000006">
    <property type="protein sequence ID" value="HIW12008.1"/>
    <property type="molecule type" value="Genomic_DNA"/>
</dbReference>
<keyword evidence="1 3" id="KW-0378">Hydrolase</keyword>
<dbReference type="SUPFAM" id="SSF53474">
    <property type="entry name" value="alpha/beta-Hydrolases"/>
    <property type="match status" value="1"/>
</dbReference>
<dbReference type="InterPro" id="IPR050300">
    <property type="entry name" value="GDXG_lipolytic_enzyme"/>
</dbReference>
<comment type="caution">
    <text evidence="3">The sequence shown here is derived from an EMBL/GenBank/DDBJ whole genome shotgun (WGS) entry which is preliminary data.</text>
</comment>
<evidence type="ECO:0000256" key="1">
    <source>
        <dbReference type="ARBA" id="ARBA00022801"/>
    </source>
</evidence>
<gene>
    <name evidence="3" type="ORF">H9891_02395</name>
</gene>
<dbReference type="Pfam" id="PF07859">
    <property type="entry name" value="Abhydrolase_3"/>
    <property type="match status" value="1"/>
</dbReference>